<protein>
    <submittedName>
        <fullName evidence="3">Uncharacterized protein</fullName>
    </submittedName>
</protein>
<evidence type="ECO:0000313" key="3">
    <source>
        <dbReference type="EMBL" id="CAF3750486.1"/>
    </source>
</evidence>
<dbReference type="EMBL" id="CAJNOK010005647">
    <property type="protein sequence ID" value="CAF0979909.1"/>
    <property type="molecule type" value="Genomic_DNA"/>
</dbReference>
<dbReference type="Proteomes" id="UP000677228">
    <property type="component" value="Unassembled WGS sequence"/>
</dbReference>
<sequence length="424" mass="51835">MQTNIRALRQQRQQRQQEIREARQQRREEQQQRKQEIREERQQRREEQQQREQEIREERQQREQEIREEQQQRERDIREERQQRREEQQQREQEIQEEQQQREREIREERQQRREEQQQREREIREERQQRREEQQQREQEIREEQQQREQEVWKGRQQLRHETRRIDPQPELDVREIEQTLKLFEAPRRVEPETFFFQSARQKQPSAKCPLLLLTCEWVQSLNWPPSLFNSAFDRCYCKHCYPAHWNDVELVAGCKYVIPRGWVRVGLHADQSFAEIHQIWSKWIVCYHGTCKMAALSILSHHHFYLPGDMLMDGTVLGIRAGHIPGKKHIYTSPTIAYSSLPAYSPIYDFHSRTTRNDYHVQLVLQCRQNPGTFHVQAETVGNGSQRICPHIPNDIIEHYTEIRSSIVAYGLLVRIKEQNNY</sequence>
<gene>
    <name evidence="2" type="ORF">OVA965_LOCUS13529</name>
    <name evidence="3" type="ORF">TMI583_LOCUS13530</name>
</gene>
<dbReference type="Proteomes" id="UP000682733">
    <property type="component" value="Unassembled WGS sequence"/>
</dbReference>
<feature type="region of interest" description="Disordered" evidence="1">
    <location>
        <begin position="1"/>
        <end position="34"/>
    </location>
</feature>
<dbReference type="AlphaFoldDB" id="A0A8S2IPZ7"/>
<comment type="caution">
    <text evidence="3">The sequence shown here is derived from an EMBL/GenBank/DDBJ whole genome shotgun (WGS) entry which is preliminary data.</text>
</comment>
<evidence type="ECO:0000313" key="4">
    <source>
        <dbReference type="Proteomes" id="UP000682733"/>
    </source>
</evidence>
<evidence type="ECO:0000313" key="2">
    <source>
        <dbReference type="EMBL" id="CAF0979909.1"/>
    </source>
</evidence>
<organism evidence="3 4">
    <name type="scientific">Didymodactylos carnosus</name>
    <dbReference type="NCBI Taxonomy" id="1234261"/>
    <lineage>
        <taxon>Eukaryota</taxon>
        <taxon>Metazoa</taxon>
        <taxon>Spiralia</taxon>
        <taxon>Gnathifera</taxon>
        <taxon>Rotifera</taxon>
        <taxon>Eurotatoria</taxon>
        <taxon>Bdelloidea</taxon>
        <taxon>Philodinida</taxon>
        <taxon>Philodinidae</taxon>
        <taxon>Didymodactylos</taxon>
    </lineage>
</organism>
<feature type="compositionally biased region" description="Basic and acidic residues" evidence="1">
    <location>
        <begin position="15"/>
        <end position="34"/>
    </location>
</feature>
<accession>A0A8S2IPZ7</accession>
<name>A0A8S2IPZ7_9BILA</name>
<reference evidence="3" key="1">
    <citation type="submission" date="2021-02" db="EMBL/GenBank/DDBJ databases">
        <authorList>
            <person name="Nowell W R."/>
        </authorList>
    </citation>
    <scope>NUCLEOTIDE SEQUENCE</scope>
</reference>
<proteinExistence type="predicted"/>
<evidence type="ECO:0000256" key="1">
    <source>
        <dbReference type="SAM" id="MobiDB-lite"/>
    </source>
</evidence>
<dbReference type="EMBL" id="CAJOBA010005652">
    <property type="protein sequence ID" value="CAF3750486.1"/>
    <property type="molecule type" value="Genomic_DNA"/>
</dbReference>
<feature type="region of interest" description="Disordered" evidence="1">
    <location>
        <begin position="67"/>
        <end position="97"/>
    </location>
</feature>